<dbReference type="OrthoDB" id="23692at2"/>
<dbReference type="Pfam" id="PF00990">
    <property type="entry name" value="GGDEF"/>
    <property type="match status" value="1"/>
</dbReference>
<dbReference type="GO" id="GO:0005886">
    <property type="term" value="C:plasma membrane"/>
    <property type="evidence" value="ECO:0007669"/>
    <property type="project" value="TreeGrafter"/>
</dbReference>
<dbReference type="GO" id="GO:1902201">
    <property type="term" value="P:negative regulation of bacterial-type flagellum-dependent cell motility"/>
    <property type="evidence" value="ECO:0007669"/>
    <property type="project" value="TreeGrafter"/>
</dbReference>
<evidence type="ECO:0000256" key="2">
    <source>
        <dbReference type="ARBA" id="ARBA00034247"/>
    </source>
</evidence>
<evidence type="ECO:0000256" key="3">
    <source>
        <dbReference type="SAM" id="MobiDB-lite"/>
    </source>
</evidence>
<proteinExistence type="predicted"/>
<dbReference type="GO" id="GO:0052621">
    <property type="term" value="F:diguanylate cyclase activity"/>
    <property type="evidence" value="ECO:0007669"/>
    <property type="project" value="UniProtKB-EC"/>
</dbReference>
<dbReference type="PANTHER" id="PTHR45138">
    <property type="entry name" value="REGULATORY COMPONENTS OF SENSORY TRANSDUCTION SYSTEM"/>
    <property type="match status" value="1"/>
</dbReference>
<dbReference type="Proteomes" id="UP000285575">
    <property type="component" value="Unassembled WGS sequence"/>
</dbReference>
<dbReference type="InterPro" id="IPR043128">
    <property type="entry name" value="Rev_trsase/Diguanyl_cyclase"/>
</dbReference>
<dbReference type="InterPro" id="IPR011990">
    <property type="entry name" value="TPR-like_helical_dom_sf"/>
</dbReference>
<feature type="compositionally biased region" description="Basic and acidic residues" evidence="3">
    <location>
        <begin position="371"/>
        <end position="394"/>
    </location>
</feature>
<name>A0A437RRX4_9BURK</name>
<feature type="region of interest" description="Disordered" evidence="3">
    <location>
        <begin position="366"/>
        <end position="396"/>
    </location>
</feature>
<evidence type="ECO:0000313" key="6">
    <source>
        <dbReference type="Proteomes" id="UP000285575"/>
    </source>
</evidence>
<dbReference type="RefSeq" id="WP_128227174.1">
    <property type="nucleotide sequence ID" value="NZ_SACR01000001.1"/>
</dbReference>
<dbReference type="NCBIfam" id="TIGR00254">
    <property type="entry name" value="GGDEF"/>
    <property type="match status" value="1"/>
</dbReference>
<dbReference type="SUPFAM" id="SSF48452">
    <property type="entry name" value="TPR-like"/>
    <property type="match status" value="2"/>
</dbReference>
<dbReference type="GO" id="GO:0043709">
    <property type="term" value="P:cell adhesion involved in single-species biofilm formation"/>
    <property type="evidence" value="ECO:0007669"/>
    <property type="project" value="TreeGrafter"/>
</dbReference>
<sequence>MPSNLSTTSAAELDRCLALAAPAASAHADVALEAARRARSLALELGRPADAGRAGVWACAHLLRQGRYDELLHEAELGRPLVAREGLQAEHRELLRLLSLAGSEAGSFEVALKAAHELVALSAEAGDDAALTAALALAVCFERMGDSWQAMRLLEEALREHGSAGADAPEPVLLPLLMASNGLCATALGIAHRLFDLDDADELRDVLALARLAGERASELLSRMPDPVYRVAVMGNLGEVLMYQGDTEAAAPLVHGAYEQARRLGLRAYAWRIQATLGALLVARNEPLQAMLSMRELVAEMGEHAPPQTLVRTHHVAYCAGRALGRCEEALGHFEAAERIERRRTMAQLRAQSTLFVTRSEAQHAQWQAEQARREAQEQRERAAAAAEHAERDPLTGLGNRRHLLKRCAELLPAARRHQRPLALALLDLDRFKAVNDTHGHAVGDAVLVALAQLLRESMRTDDVLVRHGGEEFVLVLPGLAAEAAVEVCERLRERVAAFPWHSGCGTTVPVTASLGLATAPAYELEVLLARADHALYRAKAAGRNRVLLAPA</sequence>
<dbReference type="EMBL" id="SACR01000001">
    <property type="protein sequence ID" value="RVU49538.1"/>
    <property type="molecule type" value="Genomic_DNA"/>
</dbReference>
<dbReference type="InterPro" id="IPR029787">
    <property type="entry name" value="Nucleotide_cyclase"/>
</dbReference>
<organism evidence="5 6">
    <name type="scientific">Rubrivivax rivuli</name>
    <dbReference type="NCBI Taxonomy" id="1862385"/>
    <lineage>
        <taxon>Bacteria</taxon>
        <taxon>Pseudomonadati</taxon>
        <taxon>Pseudomonadota</taxon>
        <taxon>Betaproteobacteria</taxon>
        <taxon>Burkholderiales</taxon>
        <taxon>Sphaerotilaceae</taxon>
        <taxon>Rubrivivax</taxon>
    </lineage>
</organism>
<gene>
    <name evidence="5" type="ORF">EOE66_02935</name>
</gene>
<comment type="catalytic activity">
    <reaction evidence="2">
        <text>2 GTP = 3',3'-c-di-GMP + 2 diphosphate</text>
        <dbReference type="Rhea" id="RHEA:24898"/>
        <dbReference type="ChEBI" id="CHEBI:33019"/>
        <dbReference type="ChEBI" id="CHEBI:37565"/>
        <dbReference type="ChEBI" id="CHEBI:58805"/>
        <dbReference type="EC" id="2.7.7.65"/>
    </reaction>
</comment>
<evidence type="ECO:0000313" key="5">
    <source>
        <dbReference type="EMBL" id="RVU49538.1"/>
    </source>
</evidence>
<dbReference type="CDD" id="cd01949">
    <property type="entry name" value="GGDEF"/>
    <property type="match status" value="1"/>
</dbReference>
<dbReference type="FunFam" id="3.30.70.270:FF:000001">
    <property type="entry name" value="Diguanylate cyclase domain protein"/>
    <property type="match status" value="1"/>
</dbReference>
<dbReference type="Gene3D" id="3.30.70.270">
    <property type="match status" value="1"/>
</dbReference>
<dbReference type="InterPro" id="IPR050469">
    <property type="entry name" value="Diguanylate_Cyclase"/>
</dbReference>
<feature type="domain" description="GGDEF" evidence="4">
    <location>
        <begin position="420"/>
        <end position="552"/>
    </location>
</feature>
<evidence type="ECO:0000256" key="1">
    <source>
        <dbReference type="ARBA" id="ARBA00012528"/>
    </source>
</evidence>
<comment type="caution">
    <text evidence="5">The sequence shown here is derived from an EMBL/GenBank/DDBJ whole genome shotgun (WGS) entry which is preliminary data.</text>
</comment>
<evidence type="ECO:0000259" key="4">
    <source>
        <dbReference type="PROSITE" id="PS50887"/>
    </source>
</evidence>
<dbReference type="SMART" id="SM00267">
    <property type="entry name" value="GGDEF"/>
    <property type="match status" value="1"/>
</dbReference>
<dbReference type="AlphaFoldDB" id="A0A437RRX4"/>
<keyword evidence="6" id="KW-1185">Reference proteome</keyword>
<protein>
    <recommendedName>
        <fullName evidence="1">diguanylate cyclase</fullName>
        <ecNumber evidence="1">2.7.7.65</ecNumber>
    </recommendedName>
</protein>
<dbReference type="InterPro" id="IPR000160">
    <property type="entry name" value="GGDEF_dom"/>
</dbReference>
<accession>A0A437RRX4</accession>
<dbReference type="SUPFAM" id="SSF55073">
    <property type="entry name" value="Nucleotide cyclase"/>
    <property type="match status" value="1"/>
</dbReference>
<reference evidence="5 6" key="1">
    <citation type="submission" date="2019-01" db="EMBL/GenBank/DDBJ databases">
        <authorList>
            <person name="Chen W.-M."/>
        </authorList>
    </citation>
    <scope>NUCLEOTIDE SEQUENCE [LARGE SCALE GENOMIC DNA]</scope>
    <source>
        <strain evidence="5 6">KYPY4</strain>
    </source>
</reference>
<dbReference type="EC" id="2.7.7.65" evidence="1"/>
<dbReference type="PROSITE" id="PS50887">
    <property type="entry name" value="GGDEF"/>
    <property type="match status" value="1"/>
</dbReference>
<dbReference type="PANTHER" id="PTHR45138:SF9">
    <property type="entry name" value="DIGUANYLATE CYCLASE DGCM-RELATED"/>
    <property type="match status" value="1"/>
</dbReference>